<dbReference type="Proteomes" id="UP000236291">
    <property type="component" value="Unassembled WGS sequence"/>
</dbReference>
<reference evidence="2 4" key="1">
    <citation type="journal article" date="2014" name="Am. J. Bot.">
        <title>Genome assembly and annotation for red clover (Trifolium pratense; Fabaceae).</title>
        <authorList>
            <person name="Istvanek J."/>
            <person name="Jaros M."/>
            <person name="Krenek A."/>
            <person name="Repkova J."/>
        </authorList>
    </citation>
    <scope>NUCLEOTIDE SEQUENCE [LARGE SCALE GENOMIC DNA]</scope>
    <source>
        <strain evidence="4">cv. Tatra</strain>
        <tissue evidence="2">Young leaves</tissue>
    </source>
</reference>
<evidence type="ECO:0000256" key="1">
    <source>
        <dbReference type="SAM" id="MobiDB-lite"/>
    </source>
</evidence>
<feature type="non-terminal residue" evidence="2">
    <location>
        <position position="81"/>
    </location>
</feature>
<dbReference type="AlphaFoldDB" id="A0A2K3K649"/>
<evidence type="ECO:0000313" key="4">
    <source>
        <dbReference type="Proteomes" id="UP000236291"/>
    </source>
</evidence>
<comment type="caution">
    <text evidence="2">The sequence shown here is derived from an EMBL/GenBank/DDBJ whole genome shotgun (WGS) entry which is preliminary data.</text>
</comment>
<evidence type="ECO:0000313" key="3">
    <source>
        <dbReference type="EMBL" id="PNY09394.1"/>
    </source>
</evidence>
<sequence length="81" mass="8855">MNGGFLSSILDIESSFQRHQQTQLGNSSGQQDMNIMPGLENKNQFDTIEVKNLNMGLTFGKGKGIASSNPDNSNDMSEDDE</sequence>
<dbReference type="EMBL" id="ASHM01003120">
    <property type="protein sequence ID" value="PNY09394.1"/>
    <property type="molecule type" value="Genomic_DNA"/>
</dbReference>
<organism evidence="2 4">
    <name type="scientific">Trifolium pratense</name>
    <name type="common">Red clover</name>
    <dbReference type="NCBI Taxonomy" id="57577"/>
    <lineage>
        <taxon>Eukaryota</taxon>
        <taxon>Viridiplantae</taxon>
        <taxon>Streptophyta</taxon>
        <taxon>Embryophyta</taxon>
        <taxon>Tracheophyta</taxon>
        <taxon>Spermatophyta</taxon>
        <taxon>Magnoliopsida</taxon>
        <taxon>eudicotyledons</taxon>
        <taxon>Gunneridae</taxon>
        <taxon>Pentapetalae</taxon>
        <taxon>rosids</taxon>
        <taxon>fabids</taxon>
        <taxon>Fabales</taxon>
        <taxon>Fabaceae</taxon>
        <taxon>Papilionoideae</taxon>
        <taxon>50 kb inversion clade</taxon>
        <taxon>NPAAA clade</taxon>
        <taxon>Hologalegina</taxon>
        <taxon>IRL clade</taxon>
        <taxon>Trifolieae</taxon>
        <taxon>Trifolium</taxon>
    </lineage>
</organism>
<name>A0A2K3K649_TRIPR</name>
<protein>
    <submittedName>
        <fullName evidence="2">Uncharacterized protein</fullName>
    </submittedName>
</protein>
<accession>A0A2K3K649</accession>
<gene>
    <name evidence="3" type="ORF">L195_g005945</name>
    <name evidence="2" type="ORF">L195_g052622</name>
</gene>
<feature type="region of interest" description="Disordered" evidence="1">
    <location>
        <begin position="17"/>
        <end position="38"/>
    </location>
</feature>
<dbReference type="EMBL" id="ASHM01086061">
    <property type="protein sequence ID" value="PNX61760.1"/>
    <property type="molecule type" value="Genomic_DNA"/>
</dbReference>
<feature type="compositionally biased region" description="Polar residues" evidence="1">
    <location>
        <begin position="17"/>
        <end position="33"/>
    </location>
</feature>
<feature type="compositionally biased region" description="Polar residues" evidence="1">
    <location>
        <begin position="66"/>
        <end position="75"/>
    </location>
</feature>
<feature type="region of interest" description="Disordered" evidence="1">
    <location>
        <begin position="60"/>
        <end position="81"/>
    </location>
</feature>
<proteinExistence type="predicted"/>
<evidence type="ECO:0000313" key="2">
    <source>
        <dbReference type="EMBL" id="PNX61760.1"/>
    </source>
</evidence>
<reference evidence="2 4" key="2">
    <citation type="journal article" date="2017" name="Front. Plant Sci.">
        <title>Gene Classification and Mining of Molecular Markers Useful in Red Clover (Trifolium pratense) Breeding.</title>
        <authorList>
            <person name="Istvanek J."/>
            <person name="Dluhosova J."/>
            <person name="Dluhos P."/>
            <person name="Patkova L."/>
            <person name="Nedelnik J."/>
            <person name="Repkova J."/>
        </authorList>
    </citation>
    <scope>NUCLEOTIDE SEQUENCE [LARGE SCALE GENOMIC DNA]</scope>
    <source>
        <strain evidence="4">cv. Tatra</strain>
        <tissue evidence="2">Young leaves</tissue>
    </source>
</reference>